<dbReference type="RefSeq" id="WP_090728143.1">
    <property type="nucleotide sequence ID" value="NZ_JBHTKX010000014.1"/>
</dbReference>
<evidence type="ECO:0000313" key="2">
    <source>
        <dbReference type="EMBL" id="MFD1131692.1"/>
    </source>
</evidence>
<dbReference type="Proteomes" id="UP001597169">
    <property type="component" value="Unassembled WGS sequence"/>
</dbReference>
<name>A0ABW3PZS6_9BACL</name>
<reference evidence="3" key="1">
    <citation type="journal article" date="2019" name="Int. J. Syst. Evol. Microbiol.">
        <title>The Global Catalogue of Microorganisms (GCM) 10K type strain sequencing project: providing services to taxonomists for standard genome sequencing and annotation.</title>
        <authorList>
            <consortium name="The Broad Institute Genomics Platform"/>
            <consortium name="The Broad Institute Genome Sequencing Center for Infectious Disease"/>
            <person name="Wu L."/>
            <person name="Ma J."/>
        </authorList>
    </citation>
    <scope>NUCLEOTIDE SEQUENCE [LARGE SCALE GENOMIC DNA]</scope>
    <source>
        <strain evidence="3">CCUG 53519</strain>
    </source>
</reference>
<feature type="domain" description="Helix-turn-helix conjugative transposon-like" evidence="1">
    <location>
        <begin position="2"/>
        <end position="40"/>
    </location>
</feature>
<keyword evidence="3" id="KW-1185">Reference proteome</keyword>
<dbReference type="InterPro" id="IPR024760">
    <property type="entry name" value="HTH_dom_conjug_TS-like"/>
</dbReference>
<gene>
    <name evidence="2" type="ORF">ACFQ3J_26660</name>
</gene>
<comment type="caution">
    <text evidence="2">The sequence shown here is derived from an EMBL/GenBank/DDBJ whole genome shotgun (WGS) entry which is preliminary data.</text>
</comment>
<protein>
    <submittedName>
        <fullName evidence="2">Helix-turn-helix domain-containing protein</fullName>
    </submittedName>
</protein>
<organism evidence="2 3">
    <name type="scientific">Paenibacillus provencensis</name>
    <dbReference type="NCBI Taxonomy" id="441151"/>
    <lineage>
        <taxon>Bacteria</taxon>
        <taxon>Bacillati</taxon>
        <taxon>Bacillota</taxon>
        <taxon>Bacilli</taxon>
        <taxon>Bacillales</taxon>
        <taxon>Paenibacillaceae</taxon>
        <taxon>Paenibacillus</taxon>
    </lineage>
</organism>
<accession>A0ABW3PZS6</accession>
<evidence type="ECO:0000313" key="3">
    <source>
        <dbReference type="Proteomes" id="UP001597169"/>
    </source>
</evidence>
<dbReference type="Pfam" id="PF12645">
    <property type="entry name" value="HTH_16"/>
    <property type="match status" value="1"/>
</dbReference>
<dbReference type="EMBL" id="JBHTKX010000014">
    <property type="protein sequence ID" value="MFD1131692.1"/>
    <property type="molecule type" value="Genomic_DNA"/>
</dbReference>
<proteinExistence type="predicted"/>
<sequence length="60" mass="7052">MELIVAAKNKDSEAILKLVELFKPDIQRISRYTYLPQEDVCSEIIVEFLEFLNSEDFRNS</sequence>
<evidence type="ECO:0000259" key="1">
    <source>
        <dbReference type="Pfam" id="PF12645"/>
    </source>
</evidence>